<dbReference type="GO" id="GO:0016987">
    <property type="term" value="F:sigma factor activity"/>
    <property type="evidence" value="ECO:0007669"/>
    <property type="project" value="UniProtKB-UniRule"/>
</dbReference>
<name>A0A5C0SEN8_CRATE</name>
<feature type="coiled-coil region" evidence="7">
    <location>
        <begin position="143"/>
        <end position="170"/>
    </location>
</feature>
<dbReference type="InterPro" id="IPR007627">
    <property type="entry name" value="RNA_pol_sigma70_r2"/>
</dbReference>
<comment type="activity regulation">
    <text evidence="6">Negatively regulated by the anti-sigma-I factor RsgI.</text>
</comment>
<dbReference type="Proteomes" id="UP000324646">
    <property type="component" value="Chromosome"/>
</dbReference>
<accession>A0A5C0SEN8</accession>
<dbReference type="NCBIfam" id="TIGR02895">
    <property type="entry name" value="spore_sigI"/>
    <property type="match status" value="1"/>
</dbReference>
<evidence type="ECO:0000256" key="4">
    <source>
        <dbReference type="ARBA" id="ARBA00023125"/>
    </source>
</evidence>
<comment type="subcellular location">
    <subcellularLocation>
        <location evidence="6">Cytoplasm</location>
    </subcellularLocation>
</comment>
<evidence type="ECO:0000313" key="10">
    <source>
        <dbReference type="Proteomes" id="UP000324646"/>
    </source>
</evidence>
<feature type="domain" description="RNA polymerase sigma-70 region 2" evidence="8">
    <location>
        <begin position="69"/>
        <end position="113"/>
    </location>
</feature>
<gene>
    <name evidence="6 9" type="primary">sigI</name>
    <name evidence="9" type="ORF">FQB35_12625</name>
</gene>
<dbReference type="Pfam" id="PF04542">
    <property type="entry name" value="Sigma70_r2"/>
    <property type="match status" value="1"/>
</dbReference>
<dbReference type="InterPro" id="IPR013325">
    <property type="entry name" value="RNA_pol_sigma_r2"/>
</dbReference>
<evidence type="ECO:0000256" key="5">
    <source>
        <dbReference type="ARBA" id="ARBA00023163"/>
    </source>
</evidence>
<sequence>MCEYLYTRRCITLARLFDFFRKDPLTKSLEKIQNGDIEEREKIIESYIPFIIKTVSDKLNKYIESENSEEYSIGIEAFNEAIDKYESSRGSFIAFAEIVIKNRITDYLRKNRKHHNVVFMSQFEEDETNKLQKHLRTDDFTENFALKSEIEEFENKLKQFRITFSDLVKESPKHIDTRANGLRIAKFIASNEDLKEDLIRKKSLPSKKIIEELGVTAKVLKRSRKFIIAAVIILDSNLDQLKNYIAQTKGGAKGGL</sequence>
<organism evidence="9 10">
    <name type="scientific">Crassaminicella thermophila</name>
    <dbReference type="NCBI Taxonomy" id="2599308"/>
    <lineage>
        <taxon>Bacteria</taxon>
        <taxon>Bacillati</taxon>
        <taxon>Bacillota</taxon>
        <taxon>Clostridia</taxon>
        <taxon>Eubacteriales</taxon>
        <taxon>Clostridiaceae</taxon>
        <taxon>Crassaminicella</taxon>
    </lineage>
</organism>
<feature type="DNA-binding region" description="H-T-H motif" evidence="6">
    <location>
        <begin position="206"/>
        <end position="225"/>
    </location>
</feature>
<keyword evidence="4 6" id="KW-0238">DNA-binding</keyword>
<evidence type="ECO:0000259" key="8">
    <source>
        <dbReference type="Pfam" id="PF04542"/>
    </source>
</evidence>
<dbReference type="Gene3D" id="1.10.1740.10">
    <property type="match status" value="1"/>
</dbReference>
<dbReference type="AlphaFoldDB" id="A0A5C0SEN8"/>
<comment type="similarity">
    <text evidence="6">Belongs to the sigma-70 factor family. SigI subfamily.</text>
</comment>
<dbReference type="GO" id="GO:0005737">
    <property type="term" value="C:cytoplasm"/>
    <property type="evidence" value="ECO:0007669"/>
    <property type="project" value="UniProtKB-SubCell"/>
</dbReference>
<evidence type="ECO:0000256" key="3">
    <source>
        <dbReference type="ARBA" id="ARBA00023082"/>
    </source>
</evidence>
<feature type="short sequence motif" description="Polymerase core binding" evidence="6">
    <location>
        <begin position="69"/>
        <end position="82"/>
    </location>
</feature>
<dbReference type="OrthoDB" id="3190733at2"/>
<evidence type="ECO:0000256" key="1">
    <source>
        <dbReference type="ARBA" id="ARBA00022490"/>
    </source>
</evidence>
<protein>
    <recommendedName>
        <fullName evidence="6">RNA polymerase sigma factor SigI</fullName>
    </recommendedName>
</protein>
<evidence type="ECO:0000313" key="9">
    <source>
        <dbReference type="EMBL" id="QEK13095.1"/>
    </source>
</evidence>
<dbReference type="InterPro" id="IPR014244">
    <property type="entry name" value="RNA_pol_sigma-I"/>
</dbReference>
<keyword evidence="2 6" id="KW-0805">Transcription regulation</keyword>
<keyword evidence="7" id="KW-0175">Coiled coil</keyword>
<keyword evidence="10" id="KW-1185">Reference proteome</keyword>
<comment type="function">
    <text evidence="6">Sigma factors are initiation factors that promote the attachment of RNA polymerase to specific initiation sites and are then released.</text>
</comment>
<evidence type="ECO:0000256" key="2">
    <source>
        <dbReference type="ARBA" id="ARBA00023015"/>
    </source>
</evidence>
<dbReference type="NCBIfam" id="TIGR02937">
    <property type="entry name" value="sigma70-ECF"/>
    <property type="match status" value="1"/>
</dbReference>
<evidence type="ECO:0000256" key="7">
    <source>
        <dbReference type="SAM" id="Coils"/>
    </source>
</evidence>
<dbReference type="HAMAP" id="MF_02064">
    <property type="entry name" value="Sigma70_SigI"/>
    <property type="match status" value="1"/>
</dbReference>
<dbReference type="InterPro" id="IPR014284">
    <property type="entry name" value="RNA_pol_sigma-70_dom"/>
</dbReference>
<comment type="subunit">
    <text evidence="6">Interacts with RsgI.</text>
</comment>
<reference evidence="9 10" key="1">
    <citation type="submission" date="2019-07" db="EMBL/GenBank/DDBJ databases">
        <title>Complete genome of Crassaminicella thermophila SY095.</title>
        <authorList>
            <person name="Li X."/>
        </authorList>
    </citation>
    <scope>NUCLEOTIDE SEQUENCE [LARGE SCALE GENOMIC DNA]</scope>
    <source>
        <strain evidence="9 10">SY095</strain>
    </source>
</reference>
<keyword evidence="5 6" id="KW-0804">Transcription</keyword>
<dbReference type="GO" id="GO:0003677">
    <property type="term" value="F:DNA binding"/>
    <property type="evidence" value="ECO:0007669"/>
    <property type="project" value="UniProtKB-UniRule"/>
</dbReference>
<dbReference type="EMBL" id="CP042243">
    <property type="protein sequence ID" value="QEK13095.1"/>
    <property type="molecule type" value="Genomic_DNA"/>
</dbReference>
<dbReference type="GO" id="GO:0006352">
    <property type="term" value="P:DNA-templated transcription initiation"/>
    <property type="evidence" value="ECO:0007669"/>
    <property type="project" value="UniProtKB-UniRule"/>
</dbReference>
<proteinExistence type="inferred from homology"/>
<dbReference type="SUPFAM" id="SSF88946">
    <property type="entry name" value="Sigma2 domain of RNA polymerase sigma factors"/>
    <property type="match status" value="1"/>
</dbReference>
<keyword evidence="1 6" id="KW-0963">Cytoplasm</keyword>
<keyword evidence="3 6" id="KW-0731">Sigma factor</keyword>
<evidence type="ECO:0000256" key="6">
    <source>
        <dbReference type="HAMAP-Rule" id="MF_02064"/>
    </source>
</evidence>
<dbReference type="KEGG" id="crs:FQB35_12625"/>
<dbReference type="PIRSF" id="PIRSF038953">
    <property type="entry name" value="SigI"/>
    <property type="match status" value="1"/>
</dbReference>
<keyword evidence="6" id="KW-0346">Stress response</keyword>